<evidence type="ECO:0000313" key="1">
    <source>
        <dbReference type="EMBL" id="KAJ8876514.1"/>
    </source>
</evidence>
<evidence type="ECO:0000313" key="2">
    <source>
        <dbReference type="Proteomes" id="UP001159363"/>
    </source>
</evidence>
<comment type="caution">
    <text evidence="1">The sequence shown here is derived from an EMBL/GenBank/DDBJ whole genome shotgun (WGS) entry which is preliminary data.</text>
</comment>
<reference evidence="1 2" key="1">
    <citation type="submission" date="2023-02" db="EMBL/GenBank/DDBJ databases">
        <title>LHISI_Scaffold_Assembly.</title>
        <authorList>
            <person name="Stuart O.P."/>
            <person name="Cleave R."/>
            <person name="Magrath M.J.L."/>
            <person name="Mikheyev A.S."/>
        </authorList>
    </citation>
    <scope>NUCLEOTIDE SEQUENCE [LARGE SCALE GENOMIC DNA]</scope>
    <source>
        <strain evidence="1">Daus_M_001</strain>
        <tissue evidence="1">Leg muscle</tissue>
    </source>
</reference>
<organism evidence="1 2">
    <name type="scientific">Dryococelus australis</name>
    <dbReference type="NCBI Taxonomy" id="614101"/>
    <lineage>
        <taxon>Eukaryota</taxon>
        <taxon>Metazoa</taxon>
        <taxon>Ecdysozoa</taxon>
        <taxon>Arthropoda</taxon>
        <taxon>Hexapoda</taxon>
        <taxon>Insecta</taxon>
        <taxon>Pterygota</taxon>
        <taxon>Neoptera</taxon>
        <taxon>Polyneoptera</taxon>
        <taxon>Phasmatodea</taxon>
        <taxon>Verophasmatodea</taxon>
        <taxon>Anareolatae</taxon>
        <taxon>Phasmatidae</taxon>
        <taxon>Eurycanthinae</taxon>
        <taxon>Dryococelus</taxon>
    </lineage>
</organism>
<accession>A0ABQ9GWW3</accession>
<dbReference type="EMBL" id="JARBHB010000008">
    <property type="protein sequence ID" value="KAJ8876514.1"/>
    <property type="molecule type" value="Genomic_DNA"/>
</dbReference>
<dbReference type="Proteomes" id="UP001159363">
    <property type="component" value="Chromosome 7"/>
</dbReference>
<name>A0ABQ9GWW3_9NEOP</name>
<sequence length="90" mass="10215">MNAQRTGRLTCWALKRLEYTFDIKYFSVKSHAQIDSLSKNAVEKGLDDKDEEKSVDLLMFSLPGCNMAKAQRDNPELTPLIMEFENPSGS</sequence>
<proteinExistence type="predicted"/>
<gene>
    <name evidence="1" type="ORF">PR048_020959</name>
</gene>
<keyword evidence="2" id="KW-1185">Reference proteome</keyword>
<protein>
    <submittedName>
        <fullName evidence="1">Uncharacterized protein</fullName>
    </submittedName>
</protein>